<evidence type="ECO:0000256" key="2">
    <source>
        <dbReference type="ARBA" id="ARBA00023125"/>
    </source>
</evidence>
<dbReference type="KEGG" id="ske:Sked_17030"/>
<keyword evidence="7" id="KW-1185">Reference proteome</keyword>
<feature type="region of interest" description="Disordered" evidence="4">
    <location>
        <begin position="1"/>
        <end position="29"/>
    </location>
</feature>
<dbReference type="Proteomes" id="UP000000322">
    <property type="component" value="Chromosome"/>
</dbReference>
<name>D1BGQ3_SANKS</name>
<dbReference type="SMART" id="SM00421">
    <property type="entry name" value="HTH_LUXR"/>
    <property type="match status" value="1"/>
</dbReference>
<dbReference type="InterPro" id="IPR036388">
    <property type="entry name" value="WH-like_DNA-bd_sf"/>
</dbReference>
<feature type="region of interest" description="Disordered" evidence="4">
    <location>
        <begin position="472"/>
        <end position="496"/>
    </location>
</feature>
<dbReference type="eggNOG" id="COG2197">
    <property type="taxonomic scope" value="Bacteria"/>
</dbReference>
<evidence type="ECO:0000259" key="5">
    <source>
        <dbReference type="PROSITE" id="PS50043"/>
    </source>
</evidence>
<reference evidence="6 7" key="1">
    <citation type="journal article" date="2009" name="Stand. Genomic Sci.">
        <title>Complete genome sequence of Sanguibacter keddieii type strain (ST-74).</title>
        <authorList>
            <person name="Ivanova N."/>
            <person name="Sikorski J."/>
            <person name="Sims D."/>
            <person name="Brettin T."/>
            <person name="Detter J.C."/>
            <person name="Han C."/>
            <person name="Lapidus A."/>
            <person name="Copeland A."/>
            <person name="Glavina Del Rio T."/>
            <person name="Nolan M."/>
            <person name="Chen F."/>
            <person name="Lucas S."/>
            <person name="Tice H."/>
            <person name="Cheng J.F."/>
            <person name="Bruce D."/>
            <person name="Goodwin L."/>
            <person name="Pitluck S."/>
            <person name="Pati A."/>
            <person name="Mavromatis K."/>
            <person name="Chen A."/>
            <person name="Palaniappan K."/>
            <person name="D'haeseleer P."/>
            <person name="Chain P."/>
            <person name="Bristow J."/>
            <person name="Eisen J.A."/>
            <person name="Markowitz V."/>
            <person name="Hugenholtz P."/>
            <person name="Goker M."/>
            <person name="Pukall R."/>
            <person name="Klenk H.P."/>
            <person name="Kyrpides N.C."/>
        </authorList>
    </citation>
    <scope>NUCLEOTIDE SEQUENCE [LARGE SCALE GENOMIC DNA]</scope>
    <source>
        <strain evidence="7">ATCC 51767 / DSM 10542 / NCFB 3025 / ST-74</strain>
    </source>
</reference>
<dbReference type="AlphaFoldDB" id="D1BGQ3"/>
<dbReference type="Gene3D" id="3.40.50.300">
    <property type="entry name" value="P-loop containing nucleotide triphosphate hydrolases"/>
    <property type="match status" value="1"/>
</dbReference>
<accession>D1BGQ3</accession>
<dbReference type="SUPFAM" id="SSF52540">
    <property type="entry name" value="P-loop containing nucleoside triphosphate hydrolases"/>
    <property type="match status" value="1"/>
</dbReference>
<dbReference type="PANTHER" id="PTHR44688">
    <property type="entry name" value="DNA-BINDING TRANSCRIPTIONAL ACTIVATOR DEVR_DOSR"/>
    <property type="match status" value="1"/>
</dbReference>
<dbReference type="InterPro" id="IPR016032">
    <property type="entry name" value="Sig_transdc_resp-reg_C-effctor"/>
</dbReference>
<dbReference type="STRING" id="446469.Sked_17030"/>
<dbReference type="PROSITE" id="PS50043">
    <property type="entry name" value="HTH_LUXR_2"/>
    <property type="match status" value="1"/>
</dbReference>
<dbReference type="EMBL" id="CP001819">
    <property type="protein sequence ID" value="ACZ21630.1"/>
    <property type="molecule type" value="Genomic_DNA"/>
</dbReference>
<evidence type="ECO:0000256" key="3">
    <source>
        <dbReference type="ARBA" id="ARBA00023163"/>
    </source>
</evidence>
<proteinExistence type="predicted"/>
<keyword evidence="3" id="KW-0804">Transcription</keyword>
<dbReference type="PRINTS" id="PR00038">
    <property type="entry name" value="HTHLUXR"/>
</dbReference>
<feature type="region of interest" description="Disordered" evidence="4">
    <location>
        <begin position="88"/>
        <end position="108"/>
    </location>
</feature>
<organism evidence="6 7">
    <name type="scientific">Sanguibacter keddieii (strain ATCC 51767 / DSM 10542 / NCFB 3025 / ST-74)</name>
    <dbReference type="NCBI Taxonomy" id="446469"/>
    <lineage>
        <taxon>Bacteria</taxon>
        <taxon>Bacillati</taxon>
        <taxon>Actinomycetota</taxon>
        <taxon>Actinomycetes</taxon>
        <taxon>Micrococcales</taxon>
        <taxon>Sanguibacteraceae</taxon>
        <taxon>Sanguibacter</taxon>
    </lineage>
</organism>
<protein>
    <submittedName>
        <fullName evidence="6">Response regulator containing a CheY-like receiver domain and an HTH DNA-binding domain</fullName>
    </submittedName>
</protein>
<keyword evidence="2" id="KW-0238">DNA-binding</keyword>
<dbReference type="InterPro" id="IPR000792">
    <property type="entry name" value="Tscrpt_reg_LuxR_C"/>
</dbReference>
<evidence type="ECO:0000313" key="6">
    <source>
        <dbReference type="EMBL" id="ACZ21630.1"/>
    </source>
</evidence>
<dbReference type="GO" id="GO:0006355">
    <property type="term" value="P:regulation of DNA-templated transcription"/>
    <property type="evidence" value="ECO:0007669"/>
    <property type="project" value="InterPro"/>
</dbReference>
<dbReference type="PANTHER" id="PTHR44688:SF16">
    <property type="entry name" value="DNA-BINDING TRANSCRIPTIONAL ACTIVATOR DEVR_DOSR"/>
    <property type="match status" value="1"/>
</dbReference>
<dbReference type="SUPFAM" id="SSF46894">
    <property type="entry name" value="C-terminal effector domain of the bipartite response regulators"/>
    <property type="match status" value="1"/>
</dbReference>
<gene>
    <name evidence="6" type="ordered locus">Sked_17030</name>
</gene>
<dbReference type="Pfam" id="PF00196">
    <property type="entry name" value="GerE"/>
    <property type="match status" value="1"/>
</dbReference>
<dbReference type="CDD" id="cd06170">
    <property type="entry name" value="LuxR_C_like"/>
    <property type="match status" value="1"/>
</dbReference>
<dbReference type="GO" id="GO:0003677">
    <property type="term" value="F:DNA binding"/>
    <property type="evidence" value="ECO:0007669"/>
    <property type="project" value="UniProtKB-KW"/>
</dbReference>
<sequence>MTESSTSGRRAGRAPRRPGEPEALRTPPRGHLVREAVRQVRDGTSVLVLGAPGSGRSHLARRVVDSVPELRVLSVRSATSVPGLIVSTVHDPEQGSAPGTVRRVPPGTTGVDDLAGTAGSTVVLADDAHLLDAEHLQMLCELATDGRVVLVATADATAGAGTTHGAAAARLTSLWLDGRAGRVDLVGLSETEGHELVLSVAGSRPLDLALRHTILVAAGGSPATIRELTLEALRDDRATSNRDLLGLHGPGLLPPRTVERARHRLDTLSEHERESLVLLARLDGLDPERAMHYVGDATLRRLLRHGSVTPAGAGTTALRATPVDAEAVLADGHTWSASGPYARALRSMVDLDTAGLVLTPFECLLLSDAWLGAADGPTGPTPAVAPDQVSRIATVAARKSTAMLQPYRALAHAMLALDTHPTGAAAVEASRALAALGSTRAAHEVLGRVPPGTSDEALELVSLWRAELDDWEGTRSDSSADLTEPGTPDDPPSGPVATVERLRGAVHALRAMRWRESLDLATGLVDDDRAGLVVRLRACGLAGMAAAFLGHGAQLESITTTGRRLHDALARQVGSASAQQVVDEGTAFFSGSAAAHLACSLGWVEMPARLDALMRRAVAARDVAHTSTLSALAGYLALADGDDVTAELELGAAIDRAPRPTTHETHAWLVSVRATALARLGRAVEAERLCAELEAPGATVSAWSAYLVESVRHLAAPTTSLPAVAPSPLGVEAAALQPTIALFAAAEAAASHDGRVSRQDLVDAATAARQQTDIGSLQAVADYVIAASTADAGSLADLTRTFEGLGMRHLADACEEQALRLLDPDSPHALSAWRDRANRAESEPAEEPLTAREREVAVLAGRGLSNRDIAARLFLSVRTVESHLYLARRKLGAASRRDLADRLGDDA</sequence>
<dbReference type="HOGENOM" id="CLU_015308_1_0_11"/>
<evidence type="ECO:0000313" key="7">
    <source>
        <dbReference type="Proteomes" id="UP000000322"/>
    </source>
</evidence>
<keyword evidence="1" id="KW-0805">Transcription regulation</keyword>
<feature type="domain" description="HTH luxR-type" evidence="5">
    <location>
        <begin position="842"/>
        <end position="907"/>
    </location>
</feature>
<evidence type="ECO:0000256" key="4">
    <source>
        <dbReference type="SAM" id="MobiDB-lite"/>
    </source>
</evidence>
<dbReference type="Gene3D" id="1.10.10.10">
    <property type="entry name" value="Winged helix-like DNA-binding domain superfamily/Winged helix DNA-binding domain"/>
    <property type="match status" value="1"/>
</dbReference>
<evidence type="ECO:0000256" key="1">
    <source>
        <dbReference type="ARBA" id="ARBA00023015"/>
    </source>
</evidence>
<dbReference type="InterPro" id="IPR027417">
    <property type="entry name" value="P-loop_NTPase"/>
</dbReference>